<evidence type="ECO:0000256" key="8">
    <source>
        <dbReference type="ARBA" id="ARBA00023136"/>
    </source>
</evidence>
<dbReference type="PANTHER" id="PTHR42982:SF1">
    <property type="entry name" value="SEC-INDEPENDENT PROTEIN TRANSLOCASE PROTEIN TATA"/>
    <property type="match status" value="1"/>
</dbReference>
<evidence type="ECO:0000256" key="7">
    <source>
        <dbReference type="ARBA" id="ARBA00023010"/>
    </source>
</evidence>
<evidence type="ECO:0000256" key="10">
    <source>
        <dbReference type="SAM" id="MobiDB-lite"/>
    </source>
</evidence>
<keyword evidence="6 9" id="KW-1133">Transmembrane helix</keyword>
<evidence type="ECO:0000256" key="1">
    <source>
        <dbReference type="ARBA" id="ARBA00004162"/>
    </source>
</evidence>
<dbReference type="AlphaFoldDB" id="A0A5A8F5Y1"/>
<accession>A0A5A8F5Y1</accession>
<comment type="subcellular location">
    <subcellularLocation>
        <location evidence="1 9">Cell membrane</location>
        <topology evidence="1 9">Single-pass membrane protein</topology>
    </subcellularLocation>
</comment>
<keyword evidence="2 9" id="KW-0813">Transport</keyword>
<feature type="compositionally biased region" description="Basic and acidic residues" evidence="10">
    <location>
        <begin position="55"/>
        <end position="70"/>
    </location>
</feature>
<keyword evidence="3 9" id="KW-1003">Cell membrane</keyword>
<dbReference type="Gene3D" id="1.20.5.3310">
    <property type="match status" value="1"/>
</dbReference>
<dbReference type="InterPro" id="IPR006312">
    <property type="entry name" value="TatA/E"/>
</dbReference>
<evidence type="ECO:0000313" key="11">
    <source>
        <dbReference type="EMBL" id="KAA0259544.1"/>
    </source>
</evidence>
<evidence type="ECO:0000313" key="12">
    <source>
        <dbReference type="Proteomes" id="UP000322876"/>
    </source>
</evidence>
<dbReference type="GO" id="GO:0043953">
    <property type="term" value="P:protein transport by the Tat complex"/>
    <property type="evidence" value="ECO:0007669"/>
    <property type="project" value="UniProtKB-UniRule"/>
</dbReference>
<evidence type="ECO:0000256" key="3">
    <source>
        <dbReference type="ARBA" id="ARBA00022475"/>
    </source>
</evidence>
<protein>
    <recommendedName>
        <fullName evidence="9">Sec-independent protein translocase protein TatA</fullName>
    </recommendedName>
</protein>
<reference evidence="11 12" key="1">
    <citation type="submission" date="2019-06" db="EMBL/GenBank/DDBJ databases">
        <title>Genomic insights into carbon and energy metabolism of Deferribacter autotrophicus revealed new metabolic traits in the phylum Deferribacteres.</title>
        <authorList>
            <person name="Slobodkin A.I."/>
            <person name="Slobodkina G.B."/>
            <person name="Allioux M."/>
            <person name="Alain K."/>
            <person name="Jebbar M."/>
            <person name="Shadrin V."/>
            <person name="Kublanov I.V."/>
            <person name="Toshchakov S.V."/>
            <person name="Bonch-Osmolovskaya E.A."/>
        </authorList>
    </citation>
    <scope>NUCLEOTIDE SEQUENCE [LARGE SCALE GENOMIC DNA]</scope>
    <source>
        <strain evidence="11 12">SL50</strain>
    </source>
</reference>
<comment type="subunit">
    <text evidence="9">Forms a complex with TatC.</text>
</comment>
<keyword evidence="7 9" id="KW-0811">Translocation</keyword>
<feature type="region of interest" description="Disordered" evidence="10">
    <location>
        <begin position="47"/>
        <end position="70"/>
    </location>
</feature>
<dbReference type="PANTHER" id="PTHR42982">
    <property type="entry name" value="SEC-INDEPENDENT PROTEIN TRANSLOCASE PROTEIN TATA"/>
    <property type="match status" value="1"/>
</dbReference>
<dbReference type="EMBL" id="VFJB01000001">
    <property type="protein sequence ID" value="KAA0259544.1"/>
    <property type="molecule type" value="Genomic_DNA"/>
</dbReference>
<feature type="transmembrane region" description="Helical" evidence="9">
    <location>
        <begin position="6"/>
        <end position="25"/>
    </location>
</feature>
<comment type="function">
    <text evidence="9">Part of the twin-arginine translocation (Tat) system that transports large folded proteins containing a characteristic twin-arginine motif in their signal peptide across membranes. TatA could form the protein-conducting channel of the Tat system.</text>
</comment>
<comment type="caution">
    <text evidence="11">The sequence shown here is derived from an EMBL/GenBank/DDBJ whole genome shotgun (WGS) entry which is preliminary data.</text>
</comment>
<keyword evidence="12" id="KW-1185">Reference proteome</keyword>
<dbReference type="PRINTS" id="PR01506">
    <property type="entry name" value="TATBPROTEIN"/>
</dbReference>
<dbReference type="NCBIfam" id="TIGR01411">
    <property type="entry name" value="tatAE"/>
    <property type="match status" value="1"/>
</dbReference>
<keyword evidence="4 9" id="KW-0812">Transmembrane</keyword>
<evidence type="ECO:0000256" key="9">
    <source>
        <dbReference type="HAMAP-Rule" id="MF_00236"/>
    </source>
</evidence>
<keyword evidence="5 9" id="KW-0653">Protein transport</keyword>
<proteinExistence type="inferred from homology"/>
<organism evidence="11 12">
    <name type="scientific">Deferribacter autotrophicus</name>
    <dbReference type="NCBI Taxonomy" id="500465"/>
    <lineage>
        <taxon>Bacteria</taxon>
        <taxon>Pseudomonadati</taxon>
        <taxon>Deferribacterota</taxon>
        <taxon>Deferribacteres</taxon>
        <taxon>Deferribacterales</taxon>
        <taxon>Deferribacteraceae</taxon>
        <taxon>Deferribacter</taxon>
    </lineage>
</organism>
<comment type="similarity">
    <text evidence="9">Belongs to the TatA/E family.</text>
</comment>
<dbReference type="GO" id="GO:0033281">
    <property type="term" value="C:TAT protein transport complex"/>
    <property type="evidence" value="ECO:0007669"/>
    <property type="project" value="UniProtKB-UniRule"/>
</dbReference>
<dbReference type="HAMAP" id="MF_00236">
    <property type="entry name" value="TatA_E"/>
    <property type="match status" value="1"/>
</dbReference>
<dbReference type="RefSeq" id="WP_149265364.1">
    <property type="nucleotide sequence ID" value="NZ_VFJB01000001.1"/>
</dbReference>
<dbReference type="Pfam" id="PF02416">
    <property type="entry name" value="TatA_B_E"/>
    <property type="match status" value="1"/>
</dbReference>
<evidence type="ECO:0000256" key="5">
    <source>
        <dbReference type="ARBA" id="ARBA00022927"/>
    </source>
</evidence>
<dbReference type="Proteomes" id="UP000322876">
    <property type="component" value="Unassembled WGS sequence"/>
</dbReference>
<keyword evidence="8 9" id="KW-0472">Membrane</keyword>
<evidence type="ECO:0000256" key="4">
    <source>
        <dbReference type="ARBA" id="ARBA00022692"/>
    </source>
</evidence>
<dbReference type="InterPro" id="IPR003369">
    <property type="entry name" value="TatA/B/E"/>
</dbReference>
<evidence type="ECO:0000256" key="2">
    <source>
        <dbReference type="ARBA" id="ARBA00022448"/>
    </source>
</evidence>
<gene>
    <name evidence="9 11" type="primary">tatA</name>
    <name evidence="11" type="ORF">FHQ18_01310</name>
</gene>
<name>A0A5A8F5Y1_9BACT</name>
<dbReference type="OrthoDB" id="9813726at2"/>
<evidence type="ECO:0000256" key="6">
    <source>
        <dbReference type="ARBA" id="ARBA00022989"/>
    </source>
</evidence>
<sequence length="70" mass="7574">MFGLGTQELLIILVIVLVIFGAGKLPQIGEGLGKAIKNFKKAAHEAENAVDITPEEEKKQVEAKKEDKDA</sequence>
<dbReference type="GO" id="GO:0008320">
    <property type="term" value="F:protein transmembrane transporter activity"/>
    <property type="evidence" value="ECO:0007669"/>
    <property type="project" value="UniProtKB-UniRule"/>
</dbReference>